<evidence type="ECO:0000256" key="4">
    <source>
        <dbReference type="ARBA" id="ARBA00023163"/>
    </source>
</evidence>
<dbReference type="InterPro" id="IPR013325">
    <property type="entry name" value="RNA_pol_sigma_r2"/>
</dbReference>
<dbReference type="AlphaFoldDB" id="W4LZS3"/>
<evidence type="ECO:0000259" key="6">
    <source>
        <dbReference type="Pfam" id="PF08281"/>
    </source>
</evidence>
<dbReference type="PANTHER" id="PTHR43133:SF59">
    <property type="entry name" value="ECF RNA POLYMERASE SIGMA FACTOR SIGR"/>
    <property type="match status" value="1"/>
</dbReference>
<keyword evidence="8" id="KW-1185">Reference proteome</keyword>
<dbReference type="GO" id="GO:0003677">
    <property type="term" value="F:DNA binding"/>
    <property type="evidence" value="ECO:0007669"/>
    <property type="project" value="InterPro"/>
</dbReference>
<feature type="domain" description="RNA polymerase sigma factor 70 region 4 type 2" evidence="6">
    <location>
        <begin position="123"/>
        <end position="175"/>
    </location>
</feature>
<keyword evidence="2" id="KW-0805">Transcription regulation</keyword>
<dbReference type="NCBIfam" id="TIGR02937">
    <property type="entry name" value="sigma70-ECF"/>
    <property type="match status" value="1"/>
</dbReference>
<sequence>MVEPHTTSNRCQTFEALTLTHFNTLYSVAVSLTRNADEARDLVQETYCKAYRFWHRFQAGTHVKAWLLTILRNTYINTYRKTTRRSLPHTFDTEAPVDADFTLIPEQANAASMDNLLRHVVQDEVKQAIDDLPETFRLPVMLADLADCSYQEIADVMGCPVGTVMSRLYRGRQLLRKRLRAFAQASGYIGARATHDANVTDFDQASESLHPSCLRVAS</sequence>
<keyword evidence="3" id="KW-0731">Sigma factor</keyword>
<comment type="similarity">
    <text evidence="1">Belongs to the sigma-70 factor family. ECF subfamily.</text>
</comment>
<keyword evidence="4" id="KW-0804">Transcription</keyword>
<dbReference type="GO" id="GO:0006352">
    <property type="term" value="P:DNA-templated transcription initiation"/>
    <property type="evidence" value="ECO:0007669"/>
    <property type="project" value="InterPro"/>
</dbReference>
<dbReference type="InterPro" id="IPR039425">
    <property type="entry name" value="RNA_pol_sigma-70-like"/>
</dbReference>
<evidence type="ECO:0008006" key="9">
    <source>
        <dbReference type="Google" id="ProtNLM"/>
    </source>
</evidence>
<evidence type="ECO:0000256" key="1">
    <source>
        <dbReference type="ARBA" id="ARBA00010641"/>
    </source>
</evidence>
<dbReference type="SUPFAM" id="SSF88946">
    <property type="entry name" value="Sigma2 domain of RNA polymerase sigma factors"/>
    <property type="match status" value="1"/>
</dbReference>
<evidence type="ECO:0000313" key="7">
    <source>
        <dbReference type="EMBL" id="ETX03425.1"/>
    </source>
</evidence>
<dbReference type="GO" id="GO:0016987">
    <property type="term" value="F:sigma factor activity"/>
    <property type="evidence" value="ECO:0007669"/>
    <property type="project" value="UniProtKB-KW"/>
</dbReference>
<dbReference type="SUPFAM" id="SSF88659">
    <property type="entry name" value="Sigma3 and sigma4 domains of RNA polymerase sigma factors"/>
    <property type="match status" value="1"/>
</dbReference>
<evidence type="ECO:0000259" key="5">
    <source>
        <dbReference type="Pfam" id="PF04542"/>
    </source>
</evidence>
<evidence type="ECO:0000256" key="3">
    <source>
        <dbReference type="ARBA" id="ARBA00023082"/>
    </source>
</evidence>
<comment type="caution">
    <text evidence="7">The sequence shown here is derived from an EMBL/GenBank/DDBJ whole genome shotgun (WGS) entry which is preliminary data.</text>
</comment>
<reference evidence="7 8" key="1">
    <citation type="journal article" date="2014" name="Nature">
        <title>An environmental bacterial taxon with a large and distinct metabolic repertoire.</title>
        <authorList>
            <person name="Wilson M.C."/>
            <person name="Mori T."/>
            <person name="Ruckert C."/>
            <person name="Uria A.R."/>
            <person name="Helf M.J."/>
            <person name="Takada K."/>
            <person name="Gernert C."/>
            <person name="Steffens U.A."/>
            <person name="Heycke N."/>
            <person name="Schmitt S."/>
            <person name="Rinke C."/>
            <person name="Helfrich E.J."/>
            <person name="Brachmann A.O."/>
            <person name="Gurgui C."/>
            <person name="Wakimoto T."/>
            <person name="Kracht M."/>
            <person name="Crusemann M."/>
            <person name="Hentschel U."/>
            <person name="Abe I."/>
            <person name="Matsunaga S."/>
            <person name="Kalinowski J."/>
            <person name="Takeyama H."/>
            <person name="Piel J."/>
        </authorList>
    </citation>
    <scope>NUCLEOTIDE SEQUENCE [LARGE SCALE GENOMIC DNA]</scope>
    <source>
        <strain evidence="8">TSY2</strain>
    </source>
</reference>
<dbReference type="Gene3D" id="1.10.1740.10">
    <property type="match status" value="1"/>
</dbReference>
<dbReference type="Pfam" id="PF08281">
    <property type="entry name" value="Sigma70_r4_2"/>
    <property type="match status" value="1"/>
</dbReference>
<dbReference type="EMBL" id="AZHX01001435">
    <property type="protein sequence ID" value="ETX03425.1"/>
    <property type="molecule type" value="Genomic_DNA"/>
</dbReference>
<evidence type="ECO:0000256" key="2">
    <source>
        <dbReference type="ARBA" id="ARBA00023015"/>
    </source>
</evidence>
<dbReference type="Proteomes" id="UP000019140">
    <property type="component" value="Unassembled WGS sequence"/>
</dbReference>
<protein>
    <recommendedName>
        <fullName evidence="9">RNA polymerase sigma factor</fullName>
    </recommendedName>
</protein>
<dbReference type="InterPro" id="IPR013324">
    <property type="entry name" value="RNA_pol_sigma_r3/r4-like"/>
</dbReference>
<dbReference type="InterPro" id="IPR013249">
    <property type="entry name" value="RNA_pol_sigma70_r4_t2"/>
</dbReference>
<proteinExistence type="inferred from homology"/>
<accession>W4LZS3</accession>
<dbReference type="PANTHER" id="PTHR43133">
    <property type="entry name" value="RNA POLYMERASE ECF-TYPE SIGMA FACTO"/>
    <property type="match status" value="1"/>
</dbReference>
<evidence type="ECO:0000313" key="8">
    <source>
        <dbReference type="Proteomes" id="UP000019140"/>
    </source>
</evidence>
<dbReference type="CDD" id="cd06171">
    <property type="entry name" value="Sigma70_r4"/>
    <property type="match status" value="1"/>
</dbReference>
<gene>
    <name evidence="7" type="ORF">ETSY2_33530</name>
</gene>
<dbReference type="InterPro" id="IPR014284">
    <property type="entry name" value="RNA_pol_sigma-70_dom"/>
</dbReference>
<organism evidence="7 8">
    <name type="scientific">Candidatus Entotheonella gemina</name>
    <dbReference type="NCBI Taxonomy" id="1429439"/>
    <lineage>
        <taxon>Bacteria</taxon>
        <taxon>Pseudomonadati</taxon>
        <taxon>Nitrospinota/Tectimicrobiota group</taxon>
        <taxon>Candidatus Tectimicrobiota</taxon>
        <taxon>Candidatus Entotheonellia</taxon>
        <taxon>Candidatus Entotheonellales</taxon>
        <taxon>Candidatus Entotheonellaceae</taxon>
        <taxon>Candidatus Entotheonella</taxon>
    </lineage>
</organism>
<dbReference type="InterPro" id="IPR036388">
    <property type="entry name" value="WH-like_DNA-bd_sf"/>
</dbReference>
<feature type="domain" description="RNA polymerase sigma-70 region 2" evidence="5">
    <location>
        <begin position="21"/>
        <end position="85"/>
    </location>
</feature>
<name>W4LZS3_9BACT</name>
<dbReference type="HOGENOM" id="CLU_047691_1_1_7"/>
<dbReference type="Pfam" id="PF04542">
    <property type="entry name" value="Sigma70_r2"/>
    <property type="match status" value="1"/>
</dbReference>
<dbReference type="InterPro" id="IPR007627">
    <property type="entry name" value="RNA_pol_sigma70_r2"/>
</dbReference>
<dbReference type="Gene3D" id="1.10.10.10">
    <property type="entry name" value="Winged helix-like DNA-binding domain superfamily/Winged helix DNA-binding domain"/>
    <property type="match status" value="1"/>
</dbReference>